<protein>
    <recommendedName>
        <fullName evidence="5">Protein-tyrosine-phosphatase MKP1</fullName>
    </recommendedName>
</protein>
<evidence type="ECO:0000259" key="3">
    <source>
        <dbReference type="PROSITE" id="PS50056"/>
    </source>
</evidence>
<dbReference type="SUPFAM" id="SSF55753">
    <property type="entry name" value="Actin depolymerizing proteins"/>
    <property type="match status" value="1"/>
</dbReference>
<feature type="region of interest" description="Disordered" evidence="1">
    <location>
        <begin position="360"/>
        <end position="476"/>
    </location>
</feature>
<dbReference type="InterPro" id="IPR007123">
    <property type="entry name" value="Gelsolin-like_dom"/>
</dbReference>
<dbReference type="InterPro" id="IPR020422">
    <property type="entry name" value="TYR_PHOSPHATASE_DUAL_dom"/>
</dbReference>
<dbReference type="Pfam" id="PF00782">
    <property type="entry name" value="DSPc"/>
    <property type="match status" value="1"/>
</dbReference>
<dbReference type="InterPro" id="IPR000340">
    <property type="entry name" value="Dual-sp_phosphatase_cat-dom"/>
</dbReference>
<dbReference type="Gene3D" id="3.40.20.10">
    <property type="entry name" value="Severin"/>
    <property type="match status" value="1"/>
</dbReference>
<dbReference type="SMART" id="SM00195">
    <property type="entry name" value="DSPc"/>
    <property type="match status" value="1"/>
</dbReference>
<feature type="domain" description="Tyrosine-protein phosphatase" evidence="2">
    <location>
        <begin position="76"/>
        <end position="222"/>
    </location>
</feature>
<dbReference type="Gene3D" id="3.90.190.10">
    <property type="entry name" value="Protein tyrosine phosphatase superfamily"/>
    <property type="match status" value="1"/>
</dbReference>
<evidence type="ECO:0000313" key="4">
    <source>
        <dbReference type="EMBL" id="JAT75283.1"/>
    </source>
</evidence>
<dbReference type="GO" id="GO:0016791">
    <property type="term" value="F:phosphatase activity"/>
    <property type="evidence" value="ECO:0007669"/>
    <property type="project" value="UniProtKB-ARBA"/>
</dbReference>
<dbReference type="InterPro" id="IPR029021">
    <property type="entry name" value="Prot-tyrosine_phosphatase-like"/>
</dbReference>
<dbReference type="InterPro" id="IPR029006">
    <property type="entry name" value="ADF-H/Gelsolin-like_dom_sf"/>
</dbReference>
<dbReference type="PANTHER" id="PTHR46381">
    <property type="entry name" value="MKPA PROTEIN"/>
    <property type="match status" value="1"/>
</dbReference>
<dbReference type="SUPFAM" id="SSF52799">
    <property type="entry name" value="(Phosphotyrosine protein) phosphatases II"/>
    <property type="match status" value="1"/>
</dbReference>
<dbReference type="PROSITE" id="PS50056">
    <property type="entry name" value="TYR_PHOSPHATASE_2"/>
    <property type="match status" value="1"/>
</dbReference>
<gene>
    <name evidence="4" type="ORF">g.1138</name>
</gene>
<reference evidence="4" key="1">
    <citation type="submission" date="2015-08" db="EMBL/GenBank/DDBJ databases">
        <authorList>
            <person name="Babu N.S."/>
            <person name="Beckwith C.J."/>
            <person name="Beseler K.G."/>
            <person name="Brison A."/>
            <person name="Carone J.V."/>
            <person name="Caskin T.P."/>
            <person name="Diamond M."/>
            <person name="Durham M.E."/>
            <person name="Foxe J.M."/>
            <person name="Go M."/>
            <person name="Henderson B.A."/>
            <person name="Jones I.B."/>
            <person name="McGettigan J.A."/>
            <person name="Micheletti S.J."/>
            <person name="Nasrallah M.E."/>
            <person name="Ortiz D."/>
            <person name="Piller C.R."/>
            <person name="Privatt S.R."/>
            <person name="Schneider S.L."/>
            <person name="Sharp S."/>
            <person name="Smith T.C."/>
            <person name="Stanton J.D."/>
            <person name="Ullery H.E."/>
            <person name="Wilson R.J."/>
            <person name="Serrano M.G."/>
            <person name="Buck G."/>
            <person name="Lee V."/>
            <person name="Wang Y."/>
            <person name="Carvalho R."/>
            <person name="Voegtly L."/>
            <person name="Shi R."/>
            <person name="Duckworth R."/>
            <person name="Johnson A."/>
            <person name="Loviza R."/>
            <person name="Walstead R."/>
            <person name="Shah Z."/>
            <person name="Kiflezghi M."/>
            <person name="Wade K."/>
            <person name="Ball S.L."/>
            <person name="Bradley K.W."/>
            <person name="Asai D.J."/>
            <person name="Bowman C.A."/>
            <person name="Russell D.A."/>
            <person name="Pope W.H."/>
            <person name="Jacobs-Sera D."/>
            <person name="Hendrix R.W."/>
            <person name="Hatfull G.F."/>
        </authorList>
    </citation>
    <scope>NUCLEOTIDE SEQUENCE</scope>
</reference>
<evidence type="ECO:0000259" key="2">
    <source>
        <dbReference type="PROSITE" id="PS50054"/>
    </source>
</evidence>
<dbReference type="AlphaFoldDB" id="A0A1D2A8N9"/>
<dbReference type="EMBL" id="GDKF01003339">
    <property type="protein sequence ID" value="JAT75283.1"/>
    <property type="molecule type" value="Transcribed_RNA"/>
</dbReference>
<sequence>MLAGCDFPLVRDRFWSTGEDTAPGTSCSSAPSSPLKSTAIGRPGLRVLDLGTLPRVESPPTELRARKDKLAYFERQCSPVGHGLFVGAECVARNRESLREAGITHVINCVGFLYPAYFSPELEYRTLYLQDTPAEDITCILYDVFDFIQAAVGHGADPAGRVLLHCSQGVSRSVSLTIAYLMWREGRPYEEVFASVKAARGIANPNIGFVCQLLQWQKRRTTGPGAERLYRLAPQSPAAPQYLVPRSAKILGSAGLDPRGSFVLHTSTALFLWLGKACPEGFAAAATTFAAQLERYEAAPAPALLQRDGKESEEFWTALKAMLSSSTGEDGPEASGSWRAAAVCEIPAYDKDYELFARSQTARSSTADDSDASPRSARKTPRDERSEEDPSPNERQRKHARGTPPTVPRDAASADGGAQSSANGAVAAAASPRRHASRLPPVPPLDMTRRGGPSVNSRSRVPRINLSPVATVVSDD</sequence>
<name>A0A1D2A8N9_AUXPR</name>
<dbReference type="InterPro" id="IPR000387">
    <property type="entry name" value="Tyr_Pase_dom"/>
</dbReference>
<feature type="compositionally biased region" description="Low complexity" evidence="1">
    <location>
        <begin position="411"/>
        <end position="431"/>
    </location>
</feature>
<dbReference type="PANTHER" id="PTHR46381:SF2">
    <property type="entry name" value="MAP KINASE PHOSPHATASE"/>
    <property type="match status" value="1"/>
</dbReference>
<dbReference type="CDD" id="cd14498">
    <property type="entry name" value="DSP"/>
    <property type="match status" value="1"/>
</dbReference>
<feature type="domain" description="Tyrosine specific protein phosphatases" evidence="3">
    <location>
        <begin position="142"/>
        <end position="200"/>
    </location>
</feature>
<dbReference type="Pfam" id="PF00626">
    <property type="entry name" value="Gelsolin"/>
    <property type="match status" value="1"/>
</dbReference>
<accession>A0A1D2A8N9</accession>
<evidence type="ECO:0000256" key="1">
    <source>
        <dbReference type="SAM" id="MobiDB-lite"/>
    </source>
</evidence>
<organism evidence="4">
    <name type="scientific">Auxenochlorella protothecoides</name>
    <name type="common">Green microalga</name>
    <name type="synonym">Chlorella protothecoides</name>
    <dbReference type="NCBI Taxonomy" id="3075"/>
    <lineage>
        <taxon>Eukaryota</taxon>
        <taxon>Viridiplantae</taxon>
        <taxon>Chlorophyta</taxon>
        <taxon>core chlorophytes</taxon>
        <taxon>Trebouxiophyceae</taxon>
        <taxon>Chlorellales</taxon>
        <taxon>Chlorellaceae</taxon>
        <taxon>Auxenochlorella</taxon>
    </lineage>
</organism>
<evidence type="ECO:0008006" key="5">
    <source>
        <dbReference type="Google" id="ProtNLM"/>
    </source>
</evidence>
<proteinExistence type="predicted"/>
<dbReference type="PROSITE" id="PS50054">
    <property type="entry name" value="TYR_PHOSPHATASE_DUAL"/>
    <property type="match status" value="1"/>
</dbReference>